<dbReference type="EMBL" id="KP763670">
    <property type="protein sequence ID" value="AKN80975.1"/>
    <property type="molecule type" value="Genomic_DNA"/>
</dbReference>
<dbReference type="GeneID" id="40526693"/>
<dbReference type="Proteomes" id="UP000297030">
    <property type="component" value="Segment"/>
</dbReference>
<reference evidence="1 2" key="1">
    <citation type="submission" date="2015-02" db="EMBL/GenBank/DDBJ databases">
        <title>Complete genome of a baculovirus isolated from a medical interest larvae: lLonomia obliqua (Lepidoptera: Saturniidae).</title>
        <authorList>
            <person name="Clara A.-S.W."/>
            <person name="Daniel A.-A.M.P."/>
            <person name="Miguel A.S."/>
            <person name="Jhon F.E.A."/>
            <person name="Fabricio M.S."/>
            <person name="Jose W.L.C."/>
            <person name="Bergmann R.M."/>
            <person name="Fernando M.L."/>
        </authorList>
    </citation>
    <scope>NUCLEOTIDE SEQUENCE [LARGE SCALE GENOMIC DNA]</scope>
    <source>
        <strain evidence="1">SP/2000</strain>
    </source>
</reference>
<gene>
    <name evidence="1" type="primary">Orf-61</name>
</gene>
<evidence type="ECO:0000313" key="2">
    <source>
        <dbReference type="Proteomes" id="UP000297030"/>
    </source>
</evidence>
<dbReference type="KEGG" id="vg:40526693"/>
<name>A0A126FC99_9ABAC</name>
<organism evidence="1 2">
    <name type="scientific">Lonomia obliqua multiple nucleopolyhedrovirus</name>
    <dbReference type="NCBI Taxonomy" id="134394"/>
    <lineage>
        <taxon>Viruses</taxon>
        <taxon>Viruses incertae sedis</taxon>
        <taxon>Naldaviricetes</taxon>
        <taxon>Lefavirales</taxon>
        <taxon>Baculoviridae</taxon>
        <taxon>Alphabaculovirus</taxon>
        <taxon>Alphabaculovirus lonobliquae</taxon>
        <taxon>Lonomia obliqua nucleopolyhedrovirus</taxon>
    </lineage>
</organism>
<evidence type="ECO:0000313" key="1">
    <source>
        <dbReference type="EMBL" id="AKN80975.1"/>
    </source>
</evidence>
<proteinExistence type="predicted"/>
<keyword evidence="2" id="KW-1185">Reference proteome</keyword>
<dbReference type="RefSeq" id="YP_009666423.1">
    <property type="nucleotide sequence ID" value="NC_043520.1"/>
</dbReference>
<accession>A0A126FC99</accession>
<protein>
    <submittedName>
        <fullName evidence="1">Uncharacterized protein</fullName>
    </submittedName>
</protein>
<sequence>MSFFRTCITRPIWSRKARSVIYNLERVLTCLCQTSDDLIQWVMSSFSNLHYPTDLVT</sequence>